<dbReference type="RefSeq" id="WP_100901061.1">
    <property type="nucleotide sequence ID" value="NZ_CAWNNC010000001.1"/>
</dbReference>
<reference evidence="1 2" key="1">
    <citation type="submission" date="2017-11" db="EMBL/GenBank/DDBJ databases">
        <title>Complete genome of a free-living desiccation-tolerant cyanobacterium and its photosynthetic adaptation to extreme terrestrial habitat.</title>
        <authorList>
            <person name="Shang J."/>
        </authorList>
    </citation>
    <scope>NUCLEOTIDE SEQUENCE [LARGE SCALE GENOMIC DNA]</scope>
    <source>
        <strain evidence="1 2">CCNUN1</strain>
    </source>
</reference>
<gene>
    <name evidence="1" type="ORF">COO91_06323</name>
</gene>
<proteinExistence type="predicted"/>
<evidence type="ECO:0000313" key="1">
    <source>
        <dbReference type="EMBL" id="AUB40314.1"/>
    </source>
</evidence>
<organism evidence="1 2">
    <name type="scientific">Nostoc flagelliforme CCNUN1</name>
    <dbReference type="NCBI Taxonomy" id="2038116"/>
    <lineage>
        <taxon>Bacteria</taxon>
        <taxon>Bacillati</taxon>
        <taxon>Cyanobacteriota</taxon>
        <taxon>Cyanophyceae</taxon>
        <taxon>Nostocales</taxon>
        <taxon>Nostocaceae</taxon>
        <taxon>Nostoc</taxon>
    </lineage>
</organism>
<keyword evidence="2" id="KW-1185">Reference proteome</keyword>
<dbReference type="Proteomes" id="UP000232003">
    <property type="component" value="Chromosome"/>
</dbReference>
<dbReference type="KEGG" id="nfl:COO91_06323"/>
<dbReference type="AlphaFoldDB" id="A0A2K8SXZ5"/>
<dbReference type="EMBL" id="CP024785">
    <property type="protein sequence ID" value="AUB40314.1"/>
    <property type="molecule type" value="Genomic_DNA"/>
</dbReference>
<name>A0A2K8SXZ5_9NOSO</name>
<protein>
    <submittedName>
        <fullName evidence="1">Uncharacterized protein</fullName>
    </submittedName>
</protein>
<accession>A0A2K8SXZ5</accession>
<dbReference type="OrthoDB" id="583178at2"/>
<sequence>MSTLNQVLEDALQLSCEQQEMLIKILQNRHHENRRSEIATDAQETLADFHAGKFRHQSAQDVIAVLRQSLKEPEK</sequence>
<evidence type="ECO:0000313" key="2">
    <source>
        <dbReference type="Proteomes" id="UP000232003"/>
    </source>
</evidence>